<proteinExistence type="predicted"/>
<organism evidence="1 2">
    <name type="scientific">Cirrhinus molitorella</name>
    <name type="common">mud carp</name>
    <dbReference type="NCBI Taxonomy" id="172907"/>
    <lineage>
        <taxon>Eukaryota</taxon>
        <taxon>Metazoa</taxon>
        <taxon>Chordata</taxon>
        <taxon>Craniata</taxon>
        <taxon>Vertebrata</taxon>
        <taxon>Euteleostomi</taxon>
        <taxon>Actinopterygii</taxon>
        <taxon>Neopterygii</taxon>
        <taxon>Teleostei</taxon>
        <taxon>Ostariophysi</taxon>
        <taxon>Cypriniformes</taxon>
        <taxon>Cyprinidae</taxon>
        <taxon>Labeoninae</taxon>
        <taxon>Labeonini</taxon>
        <taxon>Cirrhinus</taxon>
    </lineage>
</organism>
<name>A0ABR3LDJ9_9TELE</name>
<keyword evidence="2" id="KW-1185">Reference proteome</keyword>
<dbReference type="Proteomes" id="UP001558613">
    <property type="component" value="Unassembled WGS sequence"/>
</dbReference>
<reference evidence="1 2" key="1">
    <citation type="submission" date="2023-09" db="EMBL/GenBank/DDBJ databases">
        <authorList>
            <person name="Wang M."/>
        </authorList>
    </citation>
    <scope>NUCLEOTIDE SEQUENCE [LARGE SCALE GENOMIC DNA]</scope>
    <source>
        <strain evidence="1">GT-2023</strain>
        <tissue evidence="1">Liver</tissue>
    </source>
</reference>
<sequence>MAQRSTKNLVQKNRFAQTTHIEHGLGSRVLDVASLLRCDVLTCHTSAATAQASRQNFTSQSSNIPQQQPCQLKIQSQISAISRLLRL</sequence>
<dbReference type="EMBL" id="JAYMGO010000022">
    <property type="protein sequence ID" value="KAL1250969.1"/>
    <property type="molecule type" value="Genomic_DNA"/>
</dbReference>
<protein>
    <submittedName>
        <fullName evidence="1">Uncharacterized protein</fullName>
    </submittedName>
</protein>
<gene>
    <name evidence="1" type="ORF">QQF64_018765</name>
</gene>
<comment type="caution">
    <text evidence="1">The sequence shown here is derived from an EMBL/GenBank/DDBJ whole genome shotgun (WGS) entry which is preliminary data.</text>
</comment>
<evidence type="ECO:0000313" key="2">
    <source>
        <dbReference type="Proteomes" id="UP001558613"/>
    </source>
</evidence>
<accession>A0ABR3LDJ9</accession>
<evidence type="ECO:0000313" key="1">
    <source>
        <dbReference type="EMBL" id="KAL1250969.1"/>
    </source>
</evidence>